<dbReference type="Proteomes" id="UP000028582">
    <property type="component" value="Unassembled WGS sequence"/>
</dbReference>
<organism evidence="6 7">
    <name type="scientific">Phytophthora nicotianae P1976</name>
    <dbReference type="NCBI Taxonomy" id="1317066"/>
    <lineage>
        <taxon>Eukaryota</taxon>
        <taxon>Sar</taxon>
        <taxon>Stramenopiles</taxon>
        <taxon>Oomycota</taxon>
        <taxon>Peronosporomycetes</taxon>
        <taxon>Peronosporales</taxon>
        <taxon>Peronosporaceae</taxon>
        <taxon>Phytophthora</taxon>
    </lineage>
</organism>
<dbReference type="PANTHER" id="PTHR24209:SF7">
    <property type="entry name" value="PROTEIN DA1-RELATED 2"/>
    <property type="match status" value="1"/>
</dbReference>
<evidence type="ECO:0000313" key="6">
    <source>
        <dbReference type="EMBL" id="ETO60871.1"/>
    </source>
</evidence>
<dbReference type="SUPFAM" id="SSF57716">
    <property type="entry name" value="Glucocorticoid receptor-like (DNA-binding domain)"/>
    <property type="match status" value="1"/>
</dbReference>
<dbReference type="InterPro" id="IPR045218">
    <property type="entry name" value="DA1-like"/>
</dbReference>
<dbReference type="InterPro" id="IPR022087">
    <property type="entry name" value="DA1-like_dom"/>
</dbReference>
<feature type="domain" description="LIM zinc-binding" evidence="5">
    <location>
        <begin position="55"/>
        <end position="117"/>
    </location>
</feature>
<protein>
    <recommendedName>
        <fullName evidence="5">LIM zinc-binding domain-containing protein</fullName>
    </recommendedName>
</protein>
<feature type="region of interest" description="Disordered" evidence="4">
    <location>
        <begin position="114"/>
        <end position="156"/>
    </location>
</feature>
<dbReference type="Pfam" id="PF12315">
    <property type="entry name" value="DA1-like"/>
    <property type="match status" value="1"/>
</dbReference>
<evidence type="ECO:0000256" key="2">
    <source>
        <dbReference type="ARBA" id="ARBA00022833"/>
    </source>
</evidence>
<dbReference type="Gene3D" id="2.10.110.10">
    <property type="entry name" value="Cysteine Rich Protein"/>
    <property type="match status" value="2"/>
</dbReference>
<dbReference type="CDD" id="cd09396">
    <property type="entry name" value="LIM_DA1"/>
    <property type="match status" value="1"/>
</dbReference>
<dbReference type="SMART" id="SM00132">
    <property type="entry name" value="LIM"/>
    <property type="match status" value="2"/>
</dbReference>
<feature type="domain" description="LIM zinc-binding" evidence="5">
    <location>
        <begin position="190"/>
        <end position="250"/>
    </location>
</feature>
<keyword evidence="2 3" id="KW-0862">Zinc</keyword>
<keyword evidence="1 3" id="KW-0479">Metal-binding</keyword>
<name>A0A080Z2L0_PHYNI</name>
<evidence type="ECO:0000256" key="3">
    <source>
        <dbReference type="PROSITE-ProRule" id="PRU00125"/>
    </source>
</evidence>
<dbReference type="PANTHER" id="PTHR24209">
    <property type="entry name" value="PROTEIN DA1-RELATED 2"/>
    <property type="match status" value="1"/>
</dbReference>
<proteinExistence type="predicted"/>
<dbReference type="Pfam" id="PF00412">
    <property type="entry name" value="LIM"/>
    <property type="match status" value="2"/>
</dbReference>
<gene>
    <name evidence="6" type="ORF">F444_20985</name>
</gene>
<dbReference type="InterPro" id="IPR001781">
    <property type="entry name" value="Znf_LIM"/>
</dbReference>
<dbReference type="OrthoDB" id="25414at2759"/>
<dbReference type="GO" id="GO:0046872">
    <property type="term" value="F:metal ion binding"/>
    <property type="evidence" value="ECO:0007669"/>
    <property type="project" value="UniProtKB-KW"/>
</dbReference>
<evidence type="ECO:0000259" key="5">
    <source>
        <dbReference type="PROSITE" id="PS50023"/>
    </source>
</evidence>
<comment type="caution">
    <text evidence="6">The sequence shown here is derived from an EMBL/GenBank/DDBJ whole genome shotgun (WGS) entry which is preliminary data.</text>
</comment>
<dbReference type="EMBL" id="ANJA01003862">
    <property type="protein sequence ID" value="ETO60871.1"/>
    <property type="molecule type" value="Genomic_DNA"/>
</dbReference>
<dbReference type="AlphaFoldDB" id="A0A080Z2L0"/>
<evidence type="ECO:0000313" key="7">
    <source>
        <dbReference type="Proteomes" id="UP000028582"/>
    </source>
</evidence>
<dbReference type="PROSITE" id="PS50023">
    <property type="entry name" value="LIM_DOMAIN_2"/>
    <property type="match status" value="2"/>
</dbReference>
<dbReference type="PROSITE" id="PS00478">
    <property type="entry name" value="LIM_DOMAIN_1"/>
    <property type="match status" value="1"/>
</dbReference>
<evidence type="ECO:0000256" key="1">
    <source>
        <dbReference type="ARBA" id="ARBA00022723"/>
    </source>
</evidence>
<keyword evidence="3" id="KW-0440">LIM domain</keyword>
<accession>A0A080Z2L0</accession>
<reference evidence="6 7" key="1">
    <citation type="submission" date="2013-11" db="EMBL/GenBank/DDBJ databases">
        <title>The Genome Sequence of Phytophthora parasitica P1976.</title>
        <authorList>
            <consortium name="The Broad Institute Genomics Platform"/>
            <person name="Russ C."/>
            <person name="Tyler B."/>
            <person name="Panabieres F."/>
            <person name="Shan W."/>
            <person name="Tripathy S."/>
            <person name="Grunwald N."/>
            <person name="Machado M."/>
            <person name="Johnson C.S."/>
            <person name="Walker B."/>
            <person name="Young S."/>
            <person name="Zeng Q."/>
            <person name="Gargeya S."/>
            <person name="Fitzgerald M."/>
            <person name="Haas B."/>
            <person name="Abouelleil A."/>
            <person name="Allen A.W."/>
            <person name="Alvarado L."/>
            <person name="Arachchi H.M."/>
            <person name="Berlin A.M."/>
            <person name="Chapman S.B."/>
            <person name="Gainer-Dewar J."/>
            <person name="Goldberg J."/>
            <person name="Griggs A."/>
            <person name="Gujja S."/>
            <person name="Hansen M."/>
            <person name="Howarth C."/>
            <person name="Imamovic A."/>
            <person name="Ireland A."/>
            <person name="Larimer J."/>
            <person name="McCowan C."/>
            <person name="Murphy C."/>
            <person name="Pearson M."/>
            <person name="Poon T.W."/>
            <person name="Priest M."/>
            <person name="Roberts A."/>
            <person name="Saif S."/>
            <person name="Shea T."/>
            <person name="Sisk P."/>
            <person name="Sykes S."/>
            <person name="Wortman J."/>
            <person name="Nusbaum C."/>
            <person name="Birren B."/>
        </authorList>
    </citation>
    <scope>NUCLEOTIDE SEQUENCE [LARGE SCALE GENOMIC DNA]</scope>
    <source>
        <strain evidence="6 7">P1976</strain>
    </source>
</reference>
<evidence type="ECO:0000256" key="4">
    <source>
        <dbReference type="SAM" id="MobiDB-lite"/>
    </source>
</evidence>
<feature type="compositionally biased region" description="Low complexity" evidence="4">
    <location>
        <begin position="145"/>
        <end position="156"/>
    </location>
</feature>
<sequence length="540" mass="60678">MKFTANQSATPTSEFAGSRTSRQSAAMGWTCVQCTFLNANDSAANCGACNAIRVLQCPTCKGEIKYGKRLHVNGKTYHPDCFCCTGCKRPLPSRFQVVNGGNYHPECAPKSKPITKTTTTTRMGGGKPVQNGKYNSPVQKENRSKNANVKSNGNAKSNGNGGGWNCPSCTYFNTNDVAPTCAACDAIRVMKCPGCKGEIKFGQRVNVDGKAYHPDCFRCAACNGKFTTSKFQVKDGEYYHHECYKQLYHPRCDVCEGFIPYQPGTQKISYKVMPFGDLKYCAEHEHRDRCCSCQRVEPTVPGREFHKLSDGRKVCHDCCNYLVLDSLEAQGVVKEVWTYMRDIGIHLPEIPVYLVESPVLNEQCNAHKKTKTLMKGNKPVEGHVTRGLCLSEVSQIQHMVRSGKHAVPRVASIEKKRSVNAILILHGLPYDLTASVLAHEATHAYIKLSDNFPDHIPPKVEEGICQLMSYLFLKYKHMMERKNSKKRTYQGRLRKFYMHQLKNDISPVYGDGFREAYEAYKRVNSLQRMFDAIRHHASFP</sequence>